<sequence length="81" mass="8673">MRLFDDGVCSGEFHQRNVSSELGACDPIIPAGRAIGGKSVTEHTYIKGTCEAGGGEPIGEAVEDDENAVTFCCRQSYIFEE</sequence>
<name>A0ABT5EX79_9BACT</name>
<dbReference type="Proteomes" id="UP001221411">
    <property type="component" value="Unassembled WGS sequence"/>
</dbReference>
<reference evidence="1 2" key="1">
    <citation type="submission" date="2022-11" db="EMBL/GenBank/DDBJ databases">
        <title>Minimal conservation of predation-associated metabolite biosynthetic gene clusters underscores biosynthetic potential of Myxococcota including descriptions for ten novel species: Archangium lansinium sp. nov., Myxococcus landrumus sp. nov., Nannocystis bai.</title>
        <authorList>
            <person name="Ahearne A."/>
            <person name="Stevens C."/>
            <person name="Dowd S."/>
        </authorList>
    </citation>
    <scope>NUCLEOTIDE SEQUENCE [LARGE SCALE GENOMIC DNA]</scope>
    <source>
        <strain evidence="1 2">RJM3</strain>
    </source>
</reference>
<dbReference type="EMBL" id="JAQNDO010000001">
    <property type="protein sequence ID" value="MDC0746434.1"/>
    <property type="molecule type" value="Genomic_DNA"/>
</dbReference>
<dbReference type="RefSeq" id="WP_271924816.1">
    <property type="nucleotide sequence ID" value="NZ_JAQNDO010000001.1"/>
</dbReference>
<proteinExistence type="predicted"/>
<accession>A0ABT5EX79</accession>
<gene>
    <name evidence="1" type="ORF">POL67_34215</name>
</gene>
<keyword evidence="2" id="KW-1185">Reference proteome</keyword>
<evidence type="ECO:0000313" key="2">
    <source>
        <dbReference type="Proteomes" id="UP001221411"/>
    </source>
</evidence>
<comment type="caution">
    <text evidence="1">The sequence shown here is derived from an EMBL/GenBank/DDBJ whole genome shotgun (WGS) entry which is preliminary data.</text>
</comment>
<protein>
    <submittedName>
        <fullName evidence="1">Uncharacterized protein</fullName>
    </submittedName>
</protein>
<organism evidence="1 2">
    <name type="scientific">Polyangium mundeleinium</name>
    <dbReference type="NCBI Taxonomy" id="2995306"/>
    <lineage>
        <taxon>Bacteria</taxon>
        <taxon>Pseudomonadati</taxon>
        <taxon>Myxococcota</taxon>
        <taxon>Polyangia</taxon>
        <taxon>Polyangiales</taxon>
        <taxon>Polyangiaceae</taxon>
        <taxon>Polyangium</taxon>
    </lineage>
</organism>
<evidence type="ECO:0000313" key="1">
    <source>
        <dbReference type="EMBL" id="MDC0746434.1"/>
    </source>
</evidence>